<dbReference type="OMA" id="FLEHLIV"/>
<dbReference type="PANTHER" id="PTHR31571">
    <property type="entry name" value="ALTERED INHERITANCE OF MITOCHONDRIA PROTEIN 6"/>
    <property type="match status" value="1"/>
</dbReference>
<dbReference type="SMART" id="SM01250">
    <property type="entry name" value="KAT11"/>
    <property type="match status" value="1"/>
</dbReference>
<dbReference type="VEuPathDB" id="FungiDB:LELG_05779"/>
<dbReference type="GeneID" id="5236021"/>
<dbReference type="GO" id="GO:0032931">
    <property type="term" value="F:histone H3K56 acetyltransferase activity"/>
    <property type="evidence" value="ECO:0007669"/>
    <property type="project" value="TreeGrafter"/>
</dbReference>
<keyword evidence="8" id="KW-0539">Nucleus</keyword>
<dbReference type="GO" id="GO:0006974">
    <property type="term" value="P:DNA damage response"/>
    <property type="evidence" value="ECO:0007669"/>
    <property type="project" value="UniProtKB-KW"/>
</dbReference>
<dbReference type="STRING" id="379508.A5H2R4"/>
<dbReference type="InterPro" id="IPR051236">
    <property type="entry name" value="HAT_RTT109-like"/>
</dbReference>
<dbReference type="Proteomes" id="UP000001996">
    <property type="component" value="Unassembled WGS sequence"/>
</dbReference>
<keyword evidence="4" id="KW-0227">DNA damage</keyword>
<evidence type="ECO:0000256" key="4">
    <source>
        <dbReference type="ARBA" id="ARBA00022763"/>
    </source>
</evidence>
<comment type="catalytic activity">
    <reaction evidence="9">
        <text>L-lysyl-[histone] + acetyl-CoA = N(6)-acetyl-L-lysyl-[histone] + CoA + H(+)</text>
        <dbReference type="Rhea" id="RHEA:21992"/>
        <dbReference type="Rhea" id="RHEA-COMP:9845"/>
        <dbReference type="Rhea" id="RHEA-COMP:11338"/>
        <dbReference type="ChEBI" id="CHEBI:15378"/>
        <dbReference type="ChEBI" id="CHEBI:29969"/>
        <dbReference type="ChEBI" id="CHEBI:57287"/>
        <dbReference type="ChEBI" id="CHEBI:57288"/>
        <dbReference type="ChEBI" id="CHEBI:61930"/>
        <dbReference type="EC" id="2.3.1.48"/>
    </reaction>
    <physiologicalReaction direction="left-to-right" evidence="9">
        <dbReference type="Rhea" id="RHEA:21993"/>
    </physiologicalReaction>
</comment>
<reference evidence="11 12" key="1">
    <citation type="journal article" date="2009" name="Nature">
        <title>Evolution of pathogenicity and sexual reproduction in eight Candida genomes.</title>
        <authorList>
            <person name="Butler G."/>
            <person name="Rasmussen M.D."/>
            <person name="Lin M.F."/>
            <person name="Santos M.A."/>
            <person name="Sakthikumar S."/>
            <person name="Munro C.A."/>
            <person name="Rheinbay E."/>
            <person name="Grabherr M."/>
            <person name="Forche A."/>
            <person name="Reedy J.L."/>
            <person name="Agrafioti I."/>
            <person name="Arnaud M.B."/>
            <person name="Bates S."/>
            <person name="Brown A.J."/>
            <person name="Brunke S."/>
            <person name="Costanzo M.C."/>
            <person name="Fitzpatrick D.A."/>
            <person name="de Groot P.W."/>
            <person name="Harris D."/>
            <person name="Hoyer L.L."/>
            <person name="Hube B."/>
            <person name="Klis F.M."/>
            <person name="Kodira C."/>
            <person name="Lennard N."/>
            <person name="Logue M.E."/>
            <person name="Martin R."/>
            <person name="Neiman A.M."/>
            <person name="Nikolaou E."/>
            <person name="Quail M.A."/>
            <person name="Quinn J."/>
            <person name="Santos M.C."/>
            <person name="Schmitzberger F.F."/>
            <person name="Sherlock G."/>
            <person name="Shah P."/>
            <person name="Silverstein K.A."/>
            <person name="Skrzypek M.S."/>
            <person name="Soll D."/>
            <person name="Staggs R."/>
            <person name="Stansfield I."/>
            <person name="Stumpf M.P."/>
            <person name="Sudbery P.E."/>
            <person name="Srikantha T."/>
            <person name="Zeng Q."/>
            <person name="Berman J."/>
            <person name="Berriman M."/>
            <person name="Heitman J."/>
            <person name="Gow N.A."/>
            <person name="Lorenz M.C."/>
            <person name="Birren B.W."/>
            <person name="Kellis M."/>
            <person name="Cuomo C.A."/>
        </authorList>
    </citation>
    <scope>NUCLEOTIDE SEQUENCE [LARGE SCALE GENOMIC DNA]</scope>
    <source>
        <strain evidence="12">ATCC 11503 / BCRC 21390 / CBS 2605 / JCM 1781 / NBRC 1676 / NRRL YB-4239</strain>
    </source>
</reference>
<dbReference type="EMBL" id="DS236870">
    <property type="protein sequence ID" value="EDK47598.1"/>
    <property type="molecule type" value="Genomic_DNA"/>
</dbReference>
<sequence>MNLTQQLSFVLPHNESFKLIYVQSKPVSVKAPILFRKNAQPLLLKPQDTLKIRHFFILVQNDLIILGVEIYTYIQVFDDHIDQYIFVSKCDTTGLQKLSSFKVADVVEVVIKYIINYNILLYKIKLKHKKKTKSTIKESKEVNGTLALIKKLQKRIAVGRTKIPYHHHEEEKEEEADADADDALISLGKSTVKASNLFALPLRHNLRLCLFTKTAPQYLFPNSSKNPSKHNITGQTLLKWWIPIINRATLSWLQHKLLIPGSDTIATAKFIENYPNWRQGHIFGETSDRKETERSDRDMEASEDDNDNEINNSNQNKDKIGKLDKGMACEPLAVYNIPLFPDDPKGRFLEHLIVENRLQKMTTARFYKELGYRQEFRLGDCVGLIGCSVDDYRYVSNETRPDVGNDYIRKTDLEIFKPLVVSVKLYKSFIDLMKLVSYDSIESVQHLVQNYIPEYFLSCGLKHFQYDSIIGLRKVETKSTVDSEEKKRKNIDGVVSQPIANDLTGLIKRRKK</sequence>
<dbReference type="InParanoid" id="A5H2R4"/>
<dbReference type="GO" id="GO:0005634">
    <property type="term" value="C:nucleus"/>
    <property type="evidence" value="ECO:0007669"/>
    <property type="project" value="UniProtKB-SubCell"/>
</dbReference>
<evidence type="ECO:0000256" key="8">
    <source>
        <dbReference type="ARBA" id="ARBA00023242"/>
    </source>
</evidence>
<dbReference type="KEGG" id="lel:PVL30_000037"/>
<evidence type="ECO:0000256" key="2">
    <source>
        <dbReference type="ARBA" id="ARBA00013184"/>
    </source>
</evidence>
<feature type="compositionally biased region" description="Basic and acidic residues" evidence="10">
    <location>
        <begin position="286"/>
        <end position="300"/>
    </location>
</feature>
<dbReference type="PANTHER" id="PTHR31571:SF2">
    <property type="entry name" value="HISTONE ACETYLTRANSFERASE RTT109"/>
    <property type="match status" value="1"/>
</dbReference>
<feature type="region of interest" description="Disordered" evidence="10">
    <location>
        <begin position="282"/>
        <end position="319"/>
    </location>
</feature>
<dbReference type="InterPro" id="IPR013178">
    <property type="entry name" value="Histone_AcTrfase_Rtt109/CBP"/>
</dbReference>
<evidence type="ECO:0000313" key="11">
    <source>
        <dbReference type="EMBL" id="EDK47598.1"/>
    </source>
</evidence>
<keyword evidence="7" id="KW-0804">Transcription</keyword>
<organism evidence="11 12">
    <name type="scientific">Lodderomyces elongisporus (strain ATCC 11503 / CBS 2605 / JCM 1781 / NBRC 1676 / NRRL YB-4239)</name>
    <name type="common">Yeast</name>
    <name type="synonym">Saccharomyces elongisporus</name>
    <dbReference type="NCBI Taxonomy" id="379508"/>
    <lineage>
        <taxon>Eukaryota</taxon>
        <taxon>Fungi</taxon>
        <taxon>Dikarya</taxon>
        <taxon>Ascomycota</taxon>
        <taxon>Saccharomycotina</taxon>
        <taxon>Pichiomycetes</taxon>
        <taxon>Debaryomycetaceae</taxon>
        <taxon>Candida/Lodderomyces clade</taxon>
        <taxon>Lodderomyces</taxon>
    </lineage>
</organism>
<dbReference type="HOGENOM" id="CLU_050421_0_0_1"/>
<evidence type="ECO:0000313" key="12">
    <source>
        <dbReference type="Proteomes" id="UP000001996"/>
    </source>
</evidence>
<dbReference type="PROSITE" id="PS51728">
    <property type="entry name" value="RTT109_HAT"/>
    <property type="match status" value="1"/>
</dbReference>
<dbReference type="InterPro" id="IPR016849">
    <property type="entry name" value="Rtt109"/>
</dbReference>
<gene>
    <name evidence="11" type="ORF">LELG_05779</name>
</gene>
<keyword evidence="6" id="KW-0805">Transcription regulation</keyword>
<evidence type="ECO:0000256" key="6">
    <source>
        <dbReference type="ARBA" id="ARBA00023015"/>
    </source>
</evidence>
<keyword evidence="3" id="KW-0808">Transferase</keyword>
<dbReference type="Pfam" id="PF08214">
    <property type="entry name" value="HAT_KAT11"/>
    <property type="match status" value="1"/>
</dbReference>
<dbReference type="GO" id="GO:0006355">
    <property type="term" value="P:regulation of DNA-templated transcription"/>
    <property type="evidence" value="ECO:0007669"/>
    <property type="project" value="InterPro"/>
</dbReference>
<evidence type="ECO:0000256" key="7">
    <source>
        <dbReference type="ARBA" id="ARBA00023163"/>
    </source>
</evidence>
<evidence type="ECO:0000256" key="3">
    <source>
        <dbReference type="ARBA" id="ARBA00022679"/>
    </source>
</evidence>
<evidence type="ECO:0000256" key="1">
    <source>
        <dbReference type="ARBA" id="ARBA00004123"/>
    </source>
</evidence>
<evidence type="ECO:0000256" key="9">
    <source>
        <dbReference type="ARBA" id="ARBA00048940"/>
    </source>
</evidence>
<keyword evidence="5" id="KW-0007">Acetylation</keyword>
<accession>A5H2R4</accession>
<name>A5H2R4_LODEL</name>
<evidence type="ECO:0000256" key="10">
    <source>
        <dbReference type="SAM" id="MobiDB-lite"/>
    </source>
</evidence>
<comment type="subcellular location">
    <subcellularLocation>
        <location evidence="1">Nucleus</location>
    </subcellularLocation>
</comment>
<keyword evidence="12" id="KW-1185">Reference proteome</keyword>
<dbReference type="FunCoup" id="A5H2R4">
    <property type="interactions" value="28"/>
</dbReference>
<dbReference type="EC" id="2.3.1.48" evidence="2"/>
<dbReference type="eggNOG" id="KOG4534">
    <property type="taxonomic scope" value="Eukaryota"/>
</dbReference>
<proteinExistence type="predicted"/>
<protein>
    <recommendedName>
        <fullName evidence="2">histone acetyltransferase</fullName>
        <ecNumber evidence="2">2.3.1.48</ecNumber>
    </recommendedName>
</protein>
<evidence type="ECO:0000256" key="5">
    <source>
        <dbReference type="ARBA" id="ARBA00022990"/>
    </source>
</evidence>
<dbReference type="AlphaFoldDB" id="A5H2R4"/>
<dbReference type="OrthoDB" id="3361892at2759"/>